<reference evidence="1 2" key="1">
    <citation type="journal article" date="2022" name="Genome Biol. Evol.">
        <title>The Spruce Budworm Genome: Reconstructing the Evolutionary History of Antifreeze Proteins.</title>
        <authorList>
            <person name="Beliveau C."/>
            <person name="Gagne P."/>
            <person name="Picq S."/>
            <person name="Vernygora O."/>
            <person name="Keeling C.I."/>
            <person name="Pinkney K."/>
            <person name="Doucet D."/>
            <person name="Wen F."/>
            <person name="Johnston J.S."/>
            <person name="Maaroufi H."/>
            <person name="Boyle B."/>
            <person name="Laroche J."/>
            <person name="Dewar K."/>
            <person name="Juretic N."/>
            <person name="Blackburn G."/>
            <person name="Nisole A."/>
            <person name="Brunet B."/>
            <person name="Brandao M."/>
            <person name="Lumley L."/>
            <person name="Duan J."/>
            <person name="Quan G."/>
            <person name="Lucarotti C.J."/>
            <person name="Roe A.D."/>
            <person name="Sperling F.A.H."/>
            <person name="Levesque R.C."/>
            <person name="Cusson M."/>
        </authorList>
    </citation>
    <scope>NUCLEOTIDE SEQUENCE [LARGE SCALE GENOMIC DNA]</scope>
    <source>
        <strain evidence="1">Glfc:IPQL:Cfum</strain>
    </source>
</reference>
<evidence type="ECO:0000313" key="1">
    <source>
        <dbReference type="EMBL" id="KAI8435600.1"/>
    </source>
</evidence>
<sequence>MEALLDSPAPIGSWPTPVLLASEGWLLSAPGNWLPVFLSPAPIPPDTCPSCWELPPSRKNVAFTIIHVVSHEVDATRRRRSDGGAAGEDSGKLVARPAQERRLTGRYRVDLIKTIRLQLE</sequence>
<gene>
    <name evidence="1" type="ORF">MSG28_003875</name>
</gene>
<name>A0ACC0KH92_CHOFU</name>
<organism evidence="1 2">
    <name type="scientific">Choristoneura fumiferana</name>
    <name type="common">Spruce budworm moth</name>
    <name type="synonym">Archips fumiferana</name>
    <dbReference type="NCBI Taxonomy" id="7141"/>
    <lineage>
        <taxon>Eukaryota</taxon>
        <taxon>Metazoa</taxon>
        <taxon>Ecdysozoa</taxon>
        <taxon>Arthropoda</taxon>
        <taxon>Hexapoda</taxon>
        <taxon>Insecta</taxon>
        <taxon>Pterygota</taxon>
        <taxon>Neoptera</taxon>
        <taxon>Endopterygota</taxon>
        <taxon>Lepidoptera</taxon>
        <taxon>Glossata</taxon>
        <taxon>Ditrysia</taxon>
        <taxon>Tortricoidea</taxon>
        <taxon>Tortricidae</taxon>
        <taxon>Tortricinae</taxon>
        <taxon>Choristoneura</taxon>
    </lineage>
</organism>
<dbReference type="EMBL" id="CM046106">
    <property type="protein sequence ID" value="KAI8435600.1"/>
    <property type="molecule type" value="Genomic_DNA"/>
</dbReference>
<comment type="caution">
    <text evidence="1">The sequence shown here is derived from an EMBL/GenBank/DDBJ whole genome shotgun (WGS) entry which is preliminary data.</text>
</comment>
<evidence type="ECO:0000313" key="2">
    <source>
        <dbReference type="Proteomes" id="UP001064048"/>
    </source>
</evidence>
<dbReference type="Proteomes" id="UP001064048">
    <property type="component" value="Chromosome 6"/>
</dbReference>
<protein>
    <submittedName>
        <fullName evidence="1">Uncharacterized protein</fullName>
    </submittedName>
</protein>
<accession>A0ACC0KH92</accession>
<proteinExistence type="predicted"/>
<keyword evidence="2" id="KW-1185">Reference proteome</keyword>